<reference evidence="4 5" key="1">
    <citation type="journal article" date="2020" name="ISME J.">
        <title>Uncovering the hidden diversity of litter-decomposition mechanisms in mushroom-forming fungi.</title>
        <authorList>
            <person name="Floudas D."/>
            <person name="Bentzer J."/>
            <person name="Ahren D."/>
            <person name="Johansson T."/>
            <person name="Persson P."/>
            <person name="Tunlid A."/>
        </authorList>
    </citation>
    <scope>NUCLEOTIDE SEQUENCE [LARGE SCALE GENOMIC DNA]</scope>
    <source>
        <strain evidence="4 5">CBS 146.42</strain>
    </source>
</reference>
<name>A0A8H5FY07_9AGAR</name>
<dbReference type="InterPro" id="IPR050863">
    <property type="entry name" value="CenT-Element_Derived"/>
</dbReference>
<dbReference type="GO" id="GO:0005634">
    <property type="term" value="C:nucleus"/>
    <property type="evidence" value="ECO:0007669"/>
    <property type="project" value="TreeGrafter"/>
</dbReference>
<evidence type="ECO:0000313" key="5">
    <source>
        <dbReference type="Proteomes" id="UP000559027"/>
    </source>
</evidence>
<keyword evidence="5" id="KW-1185">Reference proteome</keyword>
<dbReference type="EMBL" id="JAACJO010000009">
    <property type="protein sequence ID" value="KAF5353890.1"/>
    <property type="molecule type" value="Genomic_DNA"/>
</dbReference>
<dbReference type="PROSITE" id="PS51253">
    <property type="entry name" value="HTH_CENPB"/>
    <property type="match status" value="1"/>
</dbReference>
<evidence type="ECO:0000256" key="2">
    <source>
        <dbReference type="SAM" id="MobiDB-lite"/>
    </source>
</evidence>
<dbReference type="InterPro" id="IPR006600">
    <property type="entry name" value="HTH_CenpB_DNA-bd_dom"/>
</dbReference>
<gene>
    <name evidence="4" type="ORF">D9756_007266</name>
</gene>
<dbReference type="GO" id="GO:0003677">
    <property type="term" value="F:DNA binding"/>
    <property type="evidence" value="ECO:0007669"/>
    <property type="project" value="UniProtKB-KW"/>
</dbReference>
<feature type="region of interest" description="Disordered" evidence="2">
    <location>
        <begin position="702"/>
        <end position="757"/>
    </location>
</feature>
<evidence type="ECO:0000259" key="3">
    <source>
        <dbReference type="PROSITE" id="PS51253"/>
    </source>
</evidence>
<feature type="region of interest" description="Disordered" evidence="2">
    <location>
        <begin position="457"/>
        <end position="502"/>
    </location>
</feature>
<evidence type="ECO:0000313" key="4">
    <source>
        <dbReference type="EMBL" id="KAF5353890.1"/>
    </source>
</evidence>
<dbReference type="Pfam" id="PF03184">
    <property type="entry name" value="DDE_1"/>
    <property type="match status" value="1"/>
</dbReference>
<feature type="domain" description="HTH CENPB-type" evidence="3">
    <location>
        <begin position="82"/>
        <end position="156"/>
    </location>
</feature>
<protein>
    <recommendedName>
        <fullName evidence="3">HTH CENPB-type domain-containing protein</fullName>
    </recommendedName>
</protein>
<evidence type="ECO:0000256" key="1">
    <source>
        <dbReference type="ARBA" id="ARBA00023125"/>
    </source>
</evidence>
<dbReference type="Pfam" id="PF03221">
    <property type="entry name" value="HTH_Tnp_Tc5"/>
    <property type="match status" value="1"/>
</dbReference>
<feature type="compositionally biased region" description="Polar residues" evidence="2">
    <location>
        <begin position="490"/>
        <end position="501"/>
    </location>
</feature>
<accession>A0A8H5FY07</accession>
<keyword evidence="1" id="KW-0238">DNA-binding</keyword>
<dbReference type="OrthoDB" id="2917041at2759"/>
<dbReference type="Proteomes" id="UP000559027">
    <property type="component" value="Unassembled WGS sequence"/>
</dbReference>
<organism evidence="4 5">
    <name type="scientific">Leucocoprinus leucothites</name>
    <dbReference type="NCBI Taxonomy" id="201217"/>
    <lineage>
        <taxon>Eukaryota</taxon>
        <taxon>Fungi</taxon>
        <taxon>Dikarya</taxon>
        <taxon>Basidiomycota</taxon>
        <taxon>Agaricomycotina</taxon>
        <taxon>Agaricomycetes</taxon>
        <taxon>Agaricomycetidae</taxon>
        <taxon>Agaricales</taxon>
        <taxon>Agaricineae</taxon>
        <taxon>Agaricaceae</taxon>
        <taxon>Leucocoprinus</taxon>
    </lineage>
</organism>
<dbReference type="InterPro" id="IPR004875">
    <property type="entry name" value="DDE_SF_endonuclease_dom"/>
</dbReference>
<proteinExistence type="predicted"/>
<sequence>MPGCARSQALKKIQHSQEWEKWMAVAVEAYLTEQKLEGQKKKSLRKIVEETEQRCLTETGYIYKLDKTTLSRRAKGLCSMQEFNESKCWLSTAEESTVVDYAISMARRGWPLNHKRLREHAEEIAQARHGESFPEEGLGSCWVGRFLDRHHSRLHCYKLHALDTSRARAGNPHTKKAFFDILKKTLAASETNEAITPGNIYGVDETGIQKGVGLSDYVIGPAGESIQHQQRSGDRENITIIVTICADGTSIPPAVIFKGQAFRTSWLQNNPLNASIRHSPKGYTDGEIGIEWIKHFNQQTSVKANGQRRLLLVDGHNSHYTYGFLSYAQEHKIDVLCYPSHSTHLYQGLDVVVFSVLKRRWTAVRDEFERRTKLQVTKSNFLELYAKAHTETLTATNIISAFATTGVVPYNPNAIPETALAPSLESSSAGGLPLPLDPAVSVVSTLIKSVIQKRPRSRTLDQEAYLEQNQNDIQSRDIGGTPNKRRRNESPTSSTGPNVSPTVRLYTNLANDTIQSLSETPLSYLTSSSPIRSDHPPPIYLPTPFTPTRNRYQALLDCPAMTVRELEMQKALKEAQEMNEQQKNILIGMQATMVLQSMYVGQSQVQIQAQESKKARKQSKRTLGDGMPRLLSDLAFTEGVEAAERAEQEKQELIQHRRAEREHRSVIMAQWKKENTNRVARNNERRREHKVLVEEWTAEAQLAKQEKRRPRWTKPQLEGIEPPVPPPTVREGADDVEDDEEVDLHNGPHLEVDDEAP</sequence>
<dbReference type="PANTHER" id="PTHR19303">
    <property type="entry name" value="TRANSPOSON"/>
    <property type="match status" value="1"/>
</dbReference>
<dbReference type="AlphaFoldDB" id="A0A8H5FY07"/>
<comment type="caution">
    <text evidence="4">The sequence shown here is derived from an EMBL/GenBank/DDBJ whole genome shotgun (WGS) entry which is preliminary data.</text>
</comment>
<dbReference type="PANTHER" id="PTHR19303:SF74">
    <property type="entry name" value="POGO TRANSPOSABLE ELEMENT WITH KRAB DOMAIN"/>
    <property type="match status" value="1"/>
</dbReference>